<evidence type="ECO:0000313" key="1">
    <source>
        <dbReference type="EMBL" id="AFK48707.1"/>
    </source>
</evidence>
<proteinExistence type="evidence at transcript level"/>
<protein>
    <submittedName>
        <fullName evidence="1">Uncharacterized protein</fullName>
    </submittedName>
</protein>
<accession>I3T865</accession>
<sequence>MQMHFCLHMWLWKSKQVSVMSTNFSMRSQLGYTFKICETIHIHSFNSKTGSLGRIISKSFCDSVDEI</sequence>
<reference evidence="1" key="1">
    <citation type="submission" date="2012-05" db="EMBL/GenBank/DDBJ databases">
        <authorList>
            <person name="Krishnakumar V."/>
            <person name="Cheung F."/>
            <person name="Xiao Y."/>
            <person name="Chan A."/>
            <person name="Moskal W.A."/>
            <person name="Town C.D."/>
        </authorList>
    </citation>
    <scope>NUCLEOTIDE SEQUENCE</scope>
</reference>
<name>I3T865_LOTJA</name>
<organism evidence="1">
    <name type="scientific">Lotus japonicus</name>
    <name type="common">Lotus corniculatus var. japonicus</name>
    <dbReference type="NCBI Taxonomy" id="34305"/>
    <lineage>
        <taxon>Eukaryota</taxon>
        <taxon>Viridiplantae</taxon>
        <taxon>Streptophyta</taxon>
        <taxon>Embryophyta</taxon>
        <taxon>Tracheophyta</taxon>
        <taxon>Spermatophyta</taxon>
        <taxon>Magnoliopsida</taxon>
        <taxon>eudicotyledons</taxon>
        <taxon>Gunneridae</taxon>
        <taxon>Pentapetalae</taxon>
        <taxon>rosids</taxon>
        <taxon>fabids</taxon>
        <taxon>Fabales</taxon>
        <taxon>Fabaceae</taxon>
        <taxon>Papilionoideae</taxon>
        <taxon>50 kb inversion clade</taxon>
        <taxon>NPAAA clade</taxon>
        <taxon>Hologalegina</taxon>
        <taxon>robinioid clade</taxon>
        <taxon>Loteae</taxon>
        <taxon>Lotus</taxon>
    </lineage>
</organism>
<dbReference type="EMBL" id="BT148913">
    <property type="protein sequence ID" value="AFK48707.1"/>
    <property type="molecule type" value="mRNA"/>
</dbReference>
<dbReference type="AlphaFoldDB" id="I3T865"/>